<dbReference type="AlphaFoldDB" id="M6VB02"/>
<name>M6VB02_9LEPT</name>
<gene>
    <name evidence="1" type="ORF">LEP1GSC187_2202</name>
</gene>
<dbReference type="RefSeq" id="WP_004485646.1">
    <property type="nucleotide sequence ID" value="NZ_AHOQ02000016.1"/>
</dbReference>
<sequence>MEERIKRLEYKNSLLVAILEALYPKFQGFLSSEEKKDITRALQEAKKGE</sequence>
<comment type="caution">
    <text evidence="1">The sequence shown here is derived from an EMBL/GenBank/DDBJ whole genome shotgun (WGS) entry which is preliminary data.</text>
</comment>
<proteinExistence type="predicted"/>
<evidence type="ECO:0000313" key="2">
    <source>
        <dbReference type="Proteomes" id="UP000012160"/>
    </source>
</evidence>
<protein>
    <submittedName>
        <fullName evidence="1">Uncharacterized protein</fullName>
    </submittedName>
</protein>
<organism evidence="1 2">
    <name type="scientific">Leptospira santarosai str. ZUN179</name>
    <dbReference type="NCBI Taxonomy" id="1049985"/>
    <lineage>
        <taxon>Bacteria</taxon>
        <taxon>Pseudomonadati</taxon>
        <taxon>Spirochaetota</taxon>
        <taxon>Spirochaetia</taxon>
        <taxon>Leptospirales</taxon>
        <taxon>Leptospiraceae</taxon>
        <taxon>Leptospira</taxon>
    </lineage>
</organism>
<evidence type="ECO:0000313" key="1">
    <source>
        <dbReference type="EMBL" id="EMO46708.1"/>
    </source>
</evidence>
<reference evidence="1 2" key="1">
    <citation type="submission" date="2013-01" db="EMBL/GenBank/DDBJ databases">
        <authorList>
            <person name="Harkins D.M."/>
            <person name="Durkin A.S."/>
            <person name="Brinkac L.M."/>
            <person name="Haft D.H."/>
            <person name="Selengut J.D."/>
            <person name="Sanka R."/>
            <person name="DePew J."/>
            <person name="Purushe J."/>
            <person name="Matthias M.A."/>
            <person name="Vinetz J.M."/>
            <person name="Sutton G.G."/>
            <person name="Nierman W.C."/>
            <person name="Fouts D.E."/>
        </authorList>
    </citation>
    <scope>NUCLEOTIDE SEQUENCE [LARGE SCALE GENOMIC DNA]</scope>
    <source>
        <strain evidence="1 2">ZUN179</strain>
    </source>
</reference>
<dbReference type="Proteomes" id="UP000012160">
    <property type="component" value="Unassembled WGS sequence"/>
</dbReference>
<accession>M6VB02</accession>
<dbReference type="EMBL" id="AHOQ02000016">
    <property type="protein sequence ID" value="EMO46708.1"/>
    <property type="molecule type" value="Genomic_DNA"/>
</dbReference>